<protein>
    <submittedName>
        <fullName evidence="1">PAS domain protein</fullName>
    </submittedName>
</protein>
<name>A0A0P1IZS6_9RHOB</name>
<dbReference type="AlphaFoldDB" id="A0A0P1IZS6"/>
<proteinExistence type="predicted"/>
<sequence>MLKGILGQSKDRSYSFPLIAEVEAYWQRLRQGRCIPKRSDLVPRGIRGALPNAFILNVPDHGSARFRIVGSQISSLRQRDLNGSAVSDLISEPRKGIIDDILADVTVLPAKARLNFAQNENDDRVIAQMVLLPMTNEAGQLNRILGCLDFHPTLVRKASPQLLHPTGTVVRSLAVKSEDRVRRMRLPNLHLVSDNQMNLPLRPSSKRTALRLVET</sequence>
<dbReference type="EMBL" id="CYUE01000021">
    <property type="protein sequence ID" value="CUK27180.1"/>
    <property type="molecule type" value="Genomic_DNA"/>
</dbReference>
<dbReference type="InterPro" id="IPR009922">
    <property type="entry name" value="DUF1457"/>
</dbReference>
<dbReference type="Pfam" id="PF07310">
    <property type="entry name" value="PAS_5"/>
    <property type="match status" value="1"/>
</dbReference>
<dbReference type="Proteomes" id="UP000051184">
    <property type="component" value="Unassembled WGS sequence"/>
</dbReference>
<organism evidence="1 2">
    <name type="scientific">Cognatishimia activa</name>
    <dbReference type="NCBI Taxonomy" id="1715691"/>
    <lineage>
        <taxon>Bacteria</taxon>
        <taxon>Pseudomonadati</taxon>
        <taxon>Pseudomonadota</taxon>
        <taxon>Alphaproteobacteria</taxon>
        <taxon>Rhodobacterales</taxon>
        <taxon>Paracoccaceae</taxon>
        <taxon>Cognatishimia</taxon>
    </lineage>
</organism>
<dbReference type="STRING" id="1715691.TA5113_03001"/>
<accession>A0A0P1IZS6</accession>
<keyword evidence="2" id="KW-1185">Reference proteome</keyword>
<reference evidence="2" key="1">
    <citation type="submission" date="2015-09" db="EMBL/GenBank/DDBJ databases">
        <authorList>
            <person name="Rodrigo-Torres Lidia"/>
            <person name="Arahal R.David."/>
        </authorList>
    </citation>
    <scope>NUCLEOTIDE SEQUENCE [LARGE SCALE GENOMIC DNA]</scope>
    <source>
        <strain evidence="2">CECT 5114</strain>
    </source>
</reference>
<dbReference type="RefSeq" id="WP_058316074.1">
    <property type="nucleotide sequence ID" value="NZ_CYTO01000024.1"/>
</dbReference>
<evidence type="ECO:0000313" key="1">
    <source>
        <dbReference type="EMBL" id="CUK27180.1"/>
    </source>
</evidence>
<gene>
    <name evidence="1" type="ORF">TA5114_03002</name>
</gene>
<evidence type="ECO:0000313" key="2">
    <source>
        <dbReference type="Proteomes" id="UP000051184"/>
    </source>
</evidence>